<accession>A0A409YXJ5</accession>
<evidence type="ECO:0000256" key="5">
    <source>
        <dbReference type="ARBA" id="ARBA00023002"/>
    </source>
</evidence>
<feature type="binding site" evidence="6">
    <location>
        <begin position="35"/>
        <end position="36"/>
    </location>
    <ligand>
        <name>FAD</name>
        <dbReference type="ChEBI" id="CHEBI:57692"/>
    </ligand>
</feature>
<evidence type="ECO:0000313" key="9">
    <source>
        <dbReference type="Proteomes" id="UP000284842"/>
    </source>
</evidence>
<protein>
    <recommendedName>
        <fullName evidence="7">FAD dependent oxidoreductase domain-containing protein</fullName>
    </recommendedName>
</protein>
<dbReference type="Pfam" id="PF01266">
    <property type="entry name" value="DAO"/>
    <property type="match status" value="1"/>
</dbReference>
<dbReference type="PIRSF" id="PIRSF000189">
    <property type="entry name" value="D-aa_oxidase"/>
    <property type="match status" value="1"/>
</dbReference>
<reference evidence="8 9" key="1">
    <citation type="journal article" date="2018" name="Evol. Lett.">
        <title>Horizontal gene cluster transfer increased hallucinogenic mushroom diversity.</title>
        <authorList>
            <person name="Reynolds H.T."/>
            <person name="Vijayakumar V."/>
            <person name="Gluck-Thaler E."/>
            <person name="Korotkin H.B."/>
            <person name="Matheny P.B."/>
            <person name="Slot J.C."/>
        </authorList>
    </citation>
    <scope>NUCLEOTIDE SEQUENCE [LARGE SCALE GENOMIC DNA]</scope>
    <source>
        <strain evidence="8 9">2629</strain>
    </source>
</reference>
<dbReference type="GO" id="GO:0003884">
    <property type="term" value="F:D-amino-acid oxidase activity"/>
    <property type="evidence" value="ECO:0007669"/>
    <property type="project" value="InterPro"/>
</dbReference>
<dbReference type="SUPFAM" id="SSF54373">
    <property type="entry name" value="FAD-linked reductases, C-terminal domain"/>
    <property type="match status" value="1"/>
</dbReference>
<evidence type="ECO:0000256" key="4">
    <source>
        <dbReference type="ARBA" id="ARBA00022827"/>
    </source>
</evidence>
<dbReference type="Proteomes" id="UP000284842">
    <property type="component" value="Unassembled WGS sequence"/>
</dbReference>
<dbReference type="PANTHER" id="PTHR11530">
    <property type="entry name" value="D-AMINO ACID OXIDASE"/>
    <property type="match status" value="1"/>
</dbReference>
<dbReference type="AlphaFoldDB" id="A0A409YXJ5"/>
<dbReference type="Gene3D" id="3.30.9.10">
    <property type="entry name" value="D-Amino Acid Oxidase, subunit A, domain 2"/>
    <property type="match status" value="1"/>
</dbReference>
<comment type="cofactor">
    <cofactor evidence="1 6">
        <name>FAD</name>
        <dbReference type="ChEBI" id="CHEBI:57692"/>
    </cofactor>
</comment>
<keyword evidence="3" id="KW-0285">Flavoprotein</keyword>
<dbReference type="FunCoup" id="A0A409YXJ5">
    <property type="interactions" value="56"/>
</dbReference>
<dbReference type="OrthoDB" id="2015447at2759"/>
<feature type="binding site" evidence="6">
    <location>
        <position position="308"/>
    </location>
    <ligand>
        <name>D-dopa</name>
        <dbReference type="ChEBI" id="CHEBI:149689"/>
    </ligand>
</feature>
<evidence type="ECO:0000256" key="3">
    <source>
        <dbReference type="ARBA" id="ARBA00022630"/>
    </source>
</evidence>
<gene>
    <name evidence="8" type="ORF">CVT24_003704</name>
</gene>
<dbReference type="GO" id="GO:0005737">
    <property type="term" value="C:cytoplasm"/>
    <property type="evidence" value="ECO:0007669"/>
    <property type="project" value="TreeGrafter"/>
</dbReference>
<dbReference type="Gene3D" id="3.40.50.720">
    <property type="entry name" value="NAD(P)-binding Rossmann-like Domain"/>
    <property type="match status" value="1"/>
</dbReference>
<feature type="domain" description="FAD dependent oxidoreductase" evidence="7">
    <location>
        <begin position="1"/>
        <end position="358"/>
    </location>
</feature>
<name>A0A409YXJ5_9AGAR</name>
<keyword evidence="9" id="KW-1185">Reference proteome</keyword>
<keyword evidence="5" id="KW-0560">Oxidoreductase</keyword>
<comment type="similarity">
    <text evidence="2">Belongs to the DAMOX/DASOX family.</text>
</comment>
<comment type="caution">
    <text evidence="8">The sequence shown here is derived from an EMBL/GenBank/DDBJ whole genome shotgun (WGS) entry which is preliminary data.</text>
</comment>
<organism evidence="8 9">
    <name type="scientific">Panaeolus cyanescens</name>
    <dbReference type="NCBI Taxonomy" id="181874"/>
    <lineage>
        <taxon>Eukaryota</taxon>
        <taxon>Fungi</taxon>
        <taxon>Dikarya</taxon>
        <taxon>Basidiomycota</taxon>
        <taxon>Agaricomycotina</taxon>
        <taxon>Agaricomycetes</taxon>
        <taxon>Agaricomycetidae</taxon>
        <taxon>Agaricales</taxon>
        <taxon>Agaricineae</taxon>
        <taxon>Galeropsidaceae</taxon>
        <taxon>Panaeolus</taxon>
    </lineage>
</organism>
<dbReference type="GO" id="GO:0019478">
    <property type="term" value="P:D-amino acid catabolic process"/>
    <property type="evidence" value="ECO:0007669"/>
    <property type="project" value="TreeGrafter"/>
</dbReference>
<proteinExistence type="inferred from homology"/>
<dbReference type="InParanoid" id="A0A409YXJ5"/>
<dbReference type="InterPro" id="IPR006076">
    <property type="entry name" value="FAD-dep_OxRdtase"/>
</dbReference>
<dbReference type="STRING" id="181874.A0A409YXJ5"/>
<evidence type="ECO:0000256" key="6">
    <source>
        <dbReference type="PIRSR" id="PIRSR000189-1"/>
    </source>
</evidence>
<feature type="binding site" evidence="6">
    <location>
        <position position="237"/>
    </location>
    <ligand>
        <name>D-dopa</name>
        <dbReference type="ChEBI" id="CHEBI:149689"/>
    </ligand>
</feature>
<keyword evidence="4 6" id="KW-0274">FAD</keyword>
<evidence type="ECO:0000256" key="1">
    <source>
        <dbReference type="ARBA" id="ARBA00001974"/>
    </source>
</evidence>
<evidence type="ECO:0000259" key="7">
    <source>
        <dbReference type="Pfam" id="PF01266"/>
    </source>
</evidence>
<dbReference type="EMBL" id="NHTK01000341">
    <property type="protein sequence ID" value="PPR07754.1"/>
    <property type="molecule type" value="Genomic_DNA"/>
</dbReference>
<dbReference type="SUPFAM" id="SSF51971">
    <property type="entry name" value="Nucleotide-binding domain"/>
    <property type="match status" value="1"/>
</dbReference>
<dbReference type="InterPro" id="IPR023209">
    <property type="entry name" value="DAO"/>
</dbReference>
<evidence type="ECO:0000256" key="2">
    <source>
        <dbReference type="ARBA" id="ARBA00006730"/>
    </source>
</evidence>
<evidence type="ECO:0000313" key="8">
    <source>
        <dbReference type="EMBL" id="PPR07754.1"/>
    </source>
</evidence>
<dbReference type="GO" id="GO:0071949">
    <property type="term" value="F:FAD binding"/>
    <property type="evidence" value="ECO:0007669"/>
    <property type="project" value="InterPro"/>
</dbReference>
<feature type="non-terminal residue" evidence="8">
    <location>
        <position position="1"/>
    </location>
</feature>
<dbReference type="PANTHER" id="PTHR11530:SF11">
    <property type="entry name" value="D-ASPARTATE OXIDASE"/>
    <property type="match status" value="1"/>
</dbReference>
<sequence>VIGLTTALRLQQNPNYQVEIIAEYHPTDPKSPHYTSHWAGAHHVSNDPIGSRKGDADYATFLEMWKLAADDGDAPACFLRIPQTEYYIDSTRQEPGILANLPSFQHLSQESLRPGTTSGYSFETITIDVPIYLQYLLNRYLSIGGKINRGRINHINEVIESGAAPWRAINDDLTYPQATANSDAPDALVVCAGLGARTLGGVEDSAVYPTRGQTVILRAPWIHFGMSSRPDDKTWVYIIPRQSGDVVIGGTKGVDDWYPKPRIEARNLLLENALKLCPELAPPEIREQRSPTIDDLAPLIVDEGCGFRPSREGGFRLELERREFELPMKRKLVVPTVYNYGHGAEGYISSIGCADLVVGLLEQEFASE</sequence>